<dbReference type="GO" id="GO:0102208">
    <property type="term" value="F:2-polyprenyl-6-hydroxyphenol methylase activity"/>
    <property type="evidence" value="ECO:0007669"/>
    <property type="project" value="UniProtKB-EC"/>
</dbReference>
<organism evidence="2 3">
    <name type="scientific">Methanobrevibacter cuticularis</name>
    <dbReference type="NCBI Taxonomy" id="47311"/>
    <lineage>
        <taxon>Archaea</taxon>
        <taxon>Methanobacteriati</taxon>
        <taxon>Methanobacteriota</taxon>
        <taxon>Methanomada group</taxon>
        <taxon>Methanobacteria</taxon>
        <taxon>Methanobacteriales</taxon>
        <taxon>Methanobacteriaceae</taxon>
        <taxon>Methanobrevibacter</taxon>
    </lineage>
</organism>
<gene>
    <name evidence="2" type="primary">ubiG_2</name>
    <name evidence="2" type="ORF">MBCUT_16330</name>
</gene>
<protein>
    <submittedName>
        <fullName evidence="2">Ubiquinone biosynthesis O-methyltransferase</fullName>
        <ecNumber evidence="2">2.1.1.222</ecNumber>
        <ecNumber evidence="2">2.1.1.64</ecNumber>
    </submittedName>
</protein>
<dbReference type="PATRIC" id="fig|47311.3.peg.1779"/>
<name>A0A166D3Z2_9EURY</name>
<evidence type="ECO:0000313" key="2">
    <source>
        <dbReference type="EMBL" id="KZX15179.1"/>
    </source>
</evidence>
<dbReference type="InterPro" id="IPR025714">
    <property type="entry name" value="Methyltranfer_dom"/>
</dbReference>
<keyword evidence="2" id="KW-0830">Ubiquinone</keyword>
<dbReference type="PANTHER" id="PTHR43861">
    <property type="entry name" value="TRANS-ACONITATE 2-METHYLTRANSFERASE-RELATED"/>
    <property type="match status" value="1"/>
</dbReference>
<dbReference type="Proteomes" id="UP000077275">
    <property type="component" value="Unassembled WGS sequence"/>
</dbReference>
<feature type="domain" description="Methyltransferase" evidence="1">
    <location>
        <begin position="62"/>
        <end position="163"/>
    </location>
</feature>
<dbReference type="OrthoDB" id="57427at2157"/>
<dbReference type="GO" id="GO:0061542">
    <property type="term" value="F:3-demethylubiquinol 3-O-methyltransferase activity"/>
    <property type="evidence" value="ECO:0007669"/>
    <property type="project" value="UniProtKB-EC"/>
</dbReference>
<dbReference type="InterPro" id="IPR029063">
    <property type="entry name" value="SAM-dependent_MTases_sf"/>
</dbReference>
<dbReference type="CDD" id="cd02440">
    <property type="entry name" value="AdoMet_MTases"/>
    <property type="match status" value="1"/>
</dbReference>
<dbReference type="Pfam" id="PF13847">
    <property type="entry name" value="Methyltransf_31"/>
    <property type="match status" value="1"/>
</dbReference>
<accession>A0A166D3Z2</accession>
<proteinExistence type="predicted"/>
<dbReference type="STRING" id="47311.MBCUT_16330"/>
<reference evidence="2 3" key="1">
    <citation type="submission" date="2016-04" db="EMBL/GenBank/DDBJ databases">
        <title>Genome sequence of Methanobrevibacter cuticularis DSM 11139.</title>
        <authorList>
            <person name="Poehlein A."/>
            <person name="Seedorf H."/>
            <person name="Daniel R."/>
        </authorList>
    </citation>
    <scope>NUCLEOTIDE SEQUENCE [LARGE SCALE GENOMIC DNA]</scope>
    <source>
        <strain evidence="2 3">DSM 11139</strain>
    </source>
</reference>
<dbReference type="EC" id="2.1.1.222" evidence="2"/>
<dbReference type="AlphaFoldDB" id="A0A166D3Z2"/>
<dbReference type="RefSeq" id="WP_067260188.1">
    <property type="nucleotide sequence ID" value="NZ_LWMW01000126.1"/>
</dbReference>
<dbReference type="EC" id="2.1.1.64" evidence="2"/>
<dbReference type="Gene3D" id="3.40.50.150">
    <property type="entry name" value="Vaccinia Virus protein VP39"/>
    <property type="match status" value="1"/>
</dbReference>
<evidence type="ECO:0000259" key="1">
    <source>
        <dbReference type="Pfam" id="PF13847"/>
    </source>
</evidence>
<dbReference type="GO" id="GO:0032259">
    <property type="term" value="P:methylation"/>
    <property type="evidence" value="ECO:0007669"/>
    <property type="project" value="UniProtKB-KW"/>
</dbReference>
<dbReference type="EMBL" id="LWMW01000126">
    <property type="protein sequence ID" value="KZX15179.1"/>
    <property type="molecule type" value="Genomic_DNA"/>
</dbReference>
<dbReference type="SUPFAM" id="SSF53335">
    <property type="entry name" value="S-adenosyl-L-methionine-dependent methyltransferases"/>
    <property type="match status" value="1"/>
</dbReference>
<evidence type="ECO:0000313" key="3">
    <source>
        <dbReference type="Proteomes" id="UP000077275"/>
    </source>
</evidence>
<sequence length="276" mass="32147">MNSNDCIQNLDDINWEKAWQKEVGPKRNQKKHWDKNTNPVHFEKIAVKDEFHEKLIPKLILDKNNTVIDLGSGEGAVTSLVAEKVAKVTALDSSEMMLELLRQRCEHDSIDNIDILEMEIEDANVKSVGRYDVVLSSRSLMGIHDIKEVILNMNEIANKYVFLVVFGRNNWLLEKKFFDSIGKKYPDFAPYDYLFNLLISLGIYPNIENFDLVGNRKYDDIEDAFIRMKWKSGKLTEEEIGKIRPFLEENLHKNPEDGKLENINDKADLVLMWWKK</sequence>
<keyword evidence="2" id="KW-0489">Methyltransferase</keyword>
<keyword evidence="3" id="KW-1185">Reference proteome</keyword>
<keyword evidence="2" id="KW-0808">Transferase</keyword>
<comment type="caution">
    <text evidence="2">The sequence shown here is derived from an EMBL/GenBank/DDBJ whole genome shotgun (WGS) entry which is preliminary data.</text>
</comment>